<sequence>MGFRFKLQFTTLFSRFQIMTIRHPASLLLASLCTLFLCSCERSVQDTVQETFGEELRGHFISSATAICVEKAPKSSAIPSDTIQQICSCASEKTADQISIDDMSKLIGGEVGGELKTKIKQSAVECAKEMIGGTASAPSSKK</sequence>
<protein>
    <submittedName>
        <fullName evidence="1">Uncharacterized protein</fullName>
    </submittedName>
</protein>
<gene>
    <name evidence="1" type="ORF">HMPREF9418_1902</name>
</gene>
<evidence type="ECO:0000313" key="2">
    <source>
        <dbReference type="Proteomes" id="UP000004982"/>
    </source>
</evidence>
<accession>A0AA36UIH6</accession>
<proteinExistence type="predicted"/>
<dbReference type="EMBL" id="AFQE01000091">
    <property type="protein sequence ID" value="EGQ76488.1"/>
    <property type="molecule type" value="Genomic_DNA"/>
</dbReference>
<dbReference type="AlphaFoldDB" id="A0AA36UIH6"/>
<organism evidence="1 2">
    <name type="scientific">Neisseria macacae ATCC 33926</name>
    <dbReference type="NCBI Taxonomy" id="997348"/>
    <lineage>
        <taxon>Bacteria</taxon>
        <taxon>Pseudomonadati</taxon>
        <taxon>Pseudomonadota</taxon>
        <taxon>Betaproteobacteria</taxon>
        <taxon>Neisseriales</taxon>
        <taxon>Neisseriaceae</taxon>
        <taxon>Neisseria</taxon>
    </lineage>
</organism>
<name>A0AA36UIH6_9NEIS</name>
<evidence type="ECO:0000313" key="1">
    <source>
        <dbReference type="EMBL" id="EGQ76488.1"/>
    </source>
</evidence>
<comment type="caution">
    <text evidence="1">The sequence shown here is derived from an EMBL/GenBank/DDBJ whole genome shotgun (WGS) entry which is preliminary data.</text>
</comment>
<dbReference type="Proteomes" id="UP000004982">
    <property type="component" value="Unassembled WGS sequence"/>
</dbReference>
<reference evidence="1 2" key="1">
    <citation type="submission" date="2011-05" db="EMBL/GenBank/DDBJ databases">
        <authorList>
            <person name="Muzny D."/>
            <person name="Qin X."/>
            <person name="Deng J."/>
            <person name="Jiang H."/>
            <person name="Liu Y."/>
            <person name="Qu J."/>
            <person name="Song X.-Z."/>
            <person name="Zhang L."/>
            <person name="Thornton R."/>
            <person name="Coyle M."/>
            <person name="Francisco L."/>
            <person name="Jackson L."/>
            <person name="Javaid M."/>
            <person name="Korchina V."/>
            <person name="Kovar C."/>
            <person name="Mata R."/>
            <person name="Mathew T."/>
            <person name="Ngo R."/>
            <person name="Nguyen L."/>
            <person name="Nguyen N."/>
            <person name="Okwuonu G."/>
            <person name="Ongeri F."/>
            <person name="Pham C."/>
            <person name="Simmons D."/>
            <person name="Wilczek-Boney K."/>
            <person name="Hale W."/>
            <person name="Jakkamsetti A."/>
            <person name="Pham P."/>
            <person name="Ruth R."/>
            <person name="San Lucas F."/>
            <person name="Warren J."/>
            <person name="Zhang J."/>
            <person name="Zhao Z."/>
            <person name="Zhou C."/>
            <person name="Zhu D."/>
            <person name="Lee S."/>
            <person name="Bess C."/>
            <person name="Blankenburg K."/>
            <person name="Forbes L."/>
            <person name="Fu Q."/>
            <person name="Gubbala S."/>
            <person name="Hirani K."/>
            <person name="Jayaseelan J.C."/>
            <person name="Lara F."/>
            <person name="Munidasa M."/>
            <person name="Palculict T."/>
            <person name="Patil S."/>
            <person name="Pu L.-L."/>
            <person name="Saada N."/>
            <person name="Tang L."/>
            <person name="Weissenberger G."/>
            <person name="Zhu Y."/>
            <person name="Hemphill L."/>
            <person name="Shang Y."/>
            <person name="Youmans B."/>
            <person name="Ayvaz T."/>
            <person name="Ross M."/>
            <person name="Santibanez J."/>
            <person name="Aqrawi P."/>
            <person name="Gross S."/>
            <person name="Joshi V."/>
            <person name="Fowler G."/>
            <person name="Nazareth L."/>
            <person name="Reid J."/>
            <person name="Worley K."/>
            <person name="Petrosino J."/>
            <person name="Highlander S."/>
            <person name="Gibbs R."/>
        </authorList>
    </citation>
    <scope>NUCLEOTIDE SEQUENCE [LARGE SCALE GENOMIC DNA]</scope>
    <source>
        <strain evidence="1 2">ATCC 33926</strain>
    </source>
</reference>